<feature type="transmembrane region" description="Helical" evidence="10">
    <location>
        <begin position="489"/>
        <end position="506"/>
    </location>
</feature>
<evidence type="ECO:0000256" key="10">
    <source>
        <dbReference type="SAM" id="Phobius"/>
    </source>
</evidence>
<dbReference type="SMART" id="SM00249">
    <property type="entry name" value="PHD"/>
    <property type="match status" value="1"/>
</dbReference>
<dbReference type="OrthoDB" id="5963193at2759"/>
<keyword evidence="6" id="KW-0862">Zinc</keyword>
<proteinExistence type="inferred from homology"/>
<feature type="transmembrane region" description="Helical" evidence="10">
    <location>
        <begin position="585"/>
        <end position="605"/>
    </location>
</feature>
<evidence type="ECO:0000256" key="3">
    <source>
        <dbReference type="ARBA" id="ARBA00022692"/>
    </source>
</evidence>
<dbReference type="InterPro" id="IPR011011">
    <property type="entry name" value="Znf_FYVE_PHD"/>
</dbReference>
<evidence type="ECO:0000313" key="14">
    <source>
        <dbReference type="Proteomes" id="UP001055439"/>
    </source>
</evidence>
<accession>A0A9E7FIA4</accession>
<evidence type="ECO:0000256" key="1">
    <source>
        <dbReference type="ARBA" id="ARBA00004141"/>
    </source>
</evidence>
<feature type="transmembrane region" description="Helical" evidence="10">
    <location>
        <begin position="424"/>
        <end position="444"/>
    </location>
</feature>
<keyword evidence="14" id="KW-1185">Reference proteome</keyword>
<comment type="subcellular location">
    <subcellularLocation>
        <location evidence="1">Membrane</location>
        <topology evidence="1">Multi-pass membrane protein</topology>
    </subcellularLocation>
</comment>
<gene>
    <name evidence="13" type="ORF">MUK42_29764</name>
</gene>
<feature type="compositionally biased region" description="Basic and acidic residues" evidence="9">
    <location>
        <begin position="309"/>
        <end position="319"/>
    </location>
</feature>
<dbReference type="InterPro" id="IPR001965">
    <property type="entry name" value="Znf_PHD"/>
</dbReference>
<keyword evidence="7 10" id="KW-1133">Transmembrane helix</keyword>
<evidence type="ECO:0000256" key="8">
    <source>
        <dbReference type="ARBA" id="ARBA00023136"/>
    </source>
</evidence>
<dbReference type="Gene3D" id="6.10.140.1740">
    <property type="match status" value="1"/>
</dbReference>
<feature type="transmembrane region" description="Helical" evidence="10">
    <location>
        <begin position="238"/>
        <end position="263"/>
    </location>
</feature>
<evidence type="ECO:0000256" key="4">
    <source>
        <dbReference type="ARBA" id="ARBA00022723"/>
    </source>
</evidence>
<dbReference type="InterPro" id="IPR024610">
    <property type="entry name" value="ING_N_histone-binding"/>
</dbReference>
<dbReference type="CDD" id="cd17015">
    <property type="entry name" value="ING_plant"/>
    <property type="match status" value="1"/>
</dbReference>
<dbReference type="GO" id="GO:0008270">
    <property type="term" value="F:zinc ion binding"/>
    <property type="evidence" value="ECO:0007669"/>
    <property type="project" value="UniProtKB-KW"/>
</dbReference>
<evidence type="ECO:0000259" key="11">
    <source>
        <dbReference type="SMART" id="SM00249"/>
    </source>
</evidence>
<evidence type="ECO:0000313" key="13">
    <source>
        <dbReference type="EMBL" id="URD94731.1"/>
    </source>
</evidence>
<protein>
    <submittedName>
        <fullName evidence="13">Serine incorporator (Serinc)</fullName>
    </submittedName>
</protein>
<evidence type="ECO:0000259" key="12">
    <source>
        <dbReference type="SMART" id="SM01408"/>
    </source>
</evidence>
<feature type="transmembrane region" description="Helical" evidence="10">
    <location>
        <begin position="648"/>
        <end position="667"/>
    </location>
</feature>
<evidence type="ECO:0000256" key="6">
    <source>
        <dbReference type="ARBA" id="ARBA00022833"/>
    </source>
</evidence>
<evidence type="ECO:0000256" key="2">
    <source>
        <dbReference type="ARBA" id="ARBA00006665"/>
    </source>
</evidence>
<feature type="domain" description="Zinc finger PHD-type" evidence="11">
    <location>
        <begin position="192"/>
        <end position="257"/>
    </location>
</feature>
<feature type="transmembrane region" description="Helical" evidence="10">
    <location>
        <begin position="465"/>
        <end position="483"/>
    </location>
</feature>
<keyword evidence="5" id="KW-0863">Zinc-finger</keyword>
<dbReference type="PANTHER" id="PTHR10383">
    <property type="entry name" value="SERINE INCORPORATOR"/>
    <property type="match status" value="1"/>
</dbReference>
<feature type="transmembrane region" description="Helical" evidence="10">
    <location>
        <begin position="558"/>
        <end position="578"/>
    </location>
</feature>
<evidence type="ECO:0000256" key="9">
    <source>
        <dbReference type="SAM" id="MobiDB-lite"/>
    </source>
</evidence>
<dbReference type="SUPFAM" id="SSF57903">
    <property type="entry name" value="FYVE/PHD zinc finger"/>
    <property type="match status" value="1"/>
</dbReference>
<dbReference type="EMBL" id="CP097506">
    <property type="protein sequence ID" value="URD94731.1"/>
    <property type="molecule type" value="Genomic_DNA"/>
</dbReference>
<sequence length="727" mass="82315">MGFVEDFQASLESVPAMLQRNYSLMRDLDKSLLGVRQQNEQRCEQEIEDIRRGIESGSITPDASLIRFSDEALDEQKHCIRIADEKIWFCQQPLKYGNTDQRITSDHLDTFLAVDAHIQQLDRYMRKLEELRQERELAAGADNAAGVSNTDANTRSGRAAESGRGGRKKSRLTAEPPGVELELPVDPNEPTYCICNQVSFGKMVACDNANCKIEWFHFDCVGLKEQPKAEFDQPDDPLLVLVLFGNGSPVLICVLLFVPTSVFSVAATKASSRVNSVPFSTLSRGFVVRAEEASAPPPSGAGAGATEVAKVHKESEQTKRSASGTHPDDSNVTRMESVDNIVVEDDRNHEDGLRQDKPNIKQTSELYSFKRKQSLQARYVYGFIFFITNLLAWFLRDYGHKVLHSFLPERACGVEGNNCVHAGGVLRVSLGCFTFFSFMCVTSFRVHKLHEARNSWHSGWWSLKCMVYLLSTGFPFIIPSNIIQIYGEVARVGAGVFLLLQLLNMIRFLKWCDNQWMADLGTNKCALLGLFLSTIFYIASFFGIILMYYLYALESTCVINIFFITWTAILVKVMMIVSLHSKVNVGLLSSAIMGSYIVFLCWSAIQSEPHTQKCNSQKKMADRDDVTTILFCKDEVQSEDDIPYKYEIFHFIFSMGSMYFAMLFINWELKHPTRKWSIDVGWVSTWVKIINEWLAASIYLWKLIYPVIVRDRAKCCDESVQHVDVSV</sequence>
<dbReference type="InterPro" id="IPR013083">
    <property type="entry name" value="Znf_RING/FYVE/PHD"/>
</dbReference>
<evidence type="ECO:0000256" key="7">
    <source>
        <dbReference type="ARBA" id="ARBA00022989"/>
    </source>
</evidence>
<keyword evidence="3 10" id="KW-0812">Transmembrane</keyword>
<feature type="region of interest" description="Disordered" evidence="9">
    <location>
        <begin position="293"/>
        <end position="338"/>
    </location>
</feature>
<dbReference type="SMART" id="SM01408">
    <property type="entry name" value="ING"/>
    <property type="match status" value="1"/>
</dbReference>
<reference evidence="13" key="1">
    <citation type="submission" date="2022-05" db="EMBL/GenBank/DDBJ databases">
        <title>The Musa troglodytarum L. genome provides insights into the mechanism of non-climacteric behaviour and enrichment of carotenoids.</title>
        <authorList>
            <person name="Wang J."/>
        </authorList>
    </citation>
    <scope>NUCLEOTIDE SEQUENCE</scope>
    <source>
        <tissue evidence="13">Leaf</tissue>
    </source>
</reference>
<feature type="transmembrane region" description="Helical" evidence="10">
    <location>
        <begin position="379"/>
        <end position="395"/>
    </location>
</feature>
<dbReference type="InterPro" id="IPR005016">
    <property type="entry name" value="TDE1/TMS"/>
</dbReference>
<dbReference type="Pfam" id="PF03348">
    <property type="entry name" value="Serinc"/>
    <property type="match status" value="2"/>
</dbReference>
<feature type="domain" description="Inhibitor of growth protein N-terminal histone-binding" evidence="12">
    <location>
        <begin position="3"/>
        <end position="128"/>
    </location>
</feature>
<name>A0A9E7FIA4_9LILI</name>
<dbReference type="Proteomes" id="UP001055439">
    <property type="component" value="Chromosome 4"/>
</dbReference>
<dbReference type="Pfam" id="PF12998">
    <property type="entry name" value="ING"/>
    <property type="match status" value="1"/>
</dbReference>
<dbReference type="PANTHER" id="PTHR10383:SF23">
    <property type="entry name" value="SERINC-DOMAIN CONTAINING SERINE AND SPHINGOLIPID BIOSYNTHESIS PROTEIN"/>
    <property type="match status" value="1"/>
</dbReference>
<dbReference type="GO" id="GO:0016020">
    <property type="term" value="C:membrane"/>
    <property type="evidence" value="ECO:0007669"/>
    <property type="project" value="UniProtKB-SubCell"/>
</dbReference>
<organism evidence="13 14">
    <name type="scientific">Musa troglodytarum</name>
    <name type="common">fe'i banana</name>
    <dbReference type="NCBI Taxonomy" id="320322"/>
    <lineage>
        <taxon>Eukaryota</taxon>
        <taxon>Viridiplantae</taxon>
        <taxon>Streptophyta</taxon>
        <taxon>Embryophyta</taxon>
        <taxon>Tracheophyta</taxon>
        <taxon>Spermatophyta</taxon>
        <taxon>Magnoliopsida</taxon>
        <taxon>Liliopsida</taxon>
        <taxon>Zingiberales</taxon>
        <taxon>Musaceae</taxon>
        <taxon>Musa</taxon>
    </lineage>
</organism>
<dbReference type="AlphaFoldDB" id="A0A9E7FIA4"/>
<feature type="transmembrane region" description="Helical" evidence="10">
    <location>
        <begin position="527"/>
        <end position="552"/>
    </location>
</feature>
<evidence type="ECO:0000256" key="5">
    <source>
        <dbReference type="ARBA" id="ARBA00022771"/>
    </source>
</evidence>
<keyword evidence="8 10" id="KW-0472">Membrane</keyword>
<keyword evidence="4" id="KW-0479">Metal-binding</keyword>
<dbReference type="CDD" id="cd15505">
    <property type="entry name" value="PHD_ING"/>
    <property type="match status" value="1"/>
</dbReference>
<comment type="similarity">
    <text evidence="2">Belongs to the TDE1 family.</text>
</comment>
<feature type="region of interest" description="Disordered" evidence="9">
    <location>
        <begin position="139"/>
        <end position="181"/>
    </location>
</feature>
<dbReference type="Gene3D" id="3.30.40.10">
    <property type="entry name" value="Zinc/RING finger domain, C3HC4 (zinc finger)"/>
    <property type="match status" value="1"/>
</dbReference>